<gene>
    <name evidence="3" type="ORF">SDC9_39233</name>
</gene>
<dbReference type="InterPro" id="IPR036894">
    <property type="entry name" value="YbaB-like_sf"/>
</dbReference>
<sequence>MFNGGMNNMQGMMKKVQKMQAEMVKLQEELKTRTIETTAGGGAVTLVVNGKKELESIKIDPAAVDPEDVEMLQDLIVTAVNEGMRKIDEMTEKEMSKVTGGIKLPGGML</sequence>
<feature type="coiled-coil region" evidence="2">
    <location>
        <begin position="9"/>
        <end position="36"/>
    </location>
</feature>
<dbReference type="Gene3D" id="3.30.1310.10">
    <property type="entry name" value="Nucleoid-associated protein YbaB-like domain"/>
    <property type="match status" value="1"/>
</dbReference>
<evidence type="ECO:0000256" key="2">
    <source>
        <dbReference type="SAM" id="Coils"/>
    </source>
</evidence>
<keyword evidence="1" id="KW-0238">DNA-binding</keyword>
<dbReference type="PANTHER" id="PTHR33449">
    <property type="entry name" value="NUCLEOID-ASSOCIATED PROTEIN YBAB"/>
    <property type="match status" value="1"/>
</dbReference>
<proteinExistence type="inferred from homology"/>
<dbReference type="SUPFAM" id="SSF82607">
    <property type="entry name" value="YbaB-like"/>
    <property type="match status" value="1"/>
</dbReference>
<dbReference type="GO" id="GO:0003677">
    <property type="term" value="F:DNA binding"/>
    <property type="evidence" value="ECO:0007669"/>
    <property type="project" value="UniProtKB-KW"/>
</dbReference>
<comment type="caution">
    <text evidence="3">The sequence shown here is derived from an EMBL/GenBank/DDBJ whole genome shotgun (WGS) entry which is preliminary data.</text>
</comment>
<dbReference type="NCBIfam" id="TIGR00103">
    <property type="entry name" value="DNA_YbaB_EbfC"/>
    <property type="match status" value="1"/>
</dbReference>
<evidence type="ECO:0000256" key="1">
    <source>
        <dbReference type="ARBA" id="ARBA00023125"/>
    </source>
</evidence>
<dbReference type="PIRSF" id="PIRSF004555">
    <property type="entry name" value="UCP004555"/>
    <property type="match status" value="1"/>
</dbReference>
<evidence type="ECO:0000313" key="3">
    <source>
        <dbReference type="EMBL" id="MPL93107.1"/>
    </source>
</evidence>
<dbReference type="GO" id="GO:0005829">
    <property type="term" value="C:cytosol"/>
    <property type="evidence" value="ECO:0007669"/>
    <property type="project" value="TreeGrafter"/>
</dbReference>
<dbReference type="NCBIfam" id="TIGR01847">
    <property type="entry name" value="bacteriocin_sig"/>
    <property type="match status" value="1"/>
</dbReference>
<name>A0A644VPC0_9ZZZZ</name>
<protein>
    <submittedName>
        <fullName evidence="3">Nucleoid-associated protein</fullName>
    </submittedName>
</protein>
<dbReference type="AlphaFoldDB" id="A0A644VPC0"/>
<dbReference type="PANTHER" id="PTHR33449:SF1">
    <property type="entry name" value="NUCLEOID-ASSOCIATED PROTEIN YBAB"/>
    <property type="match status" value="1"/>
</dbReference>
<reference evidence="3" key="1">
    <citation type="submission" date="2019-08" db="EMBL/GenBank/DDBJ databases">
        <authorList>
            <person name="Kucharzyk K."/>
            <person name="Murdoch R.W."/>
            <person name="Higgins S."/>
            <person name="Loffler F."/>
        </authorList>
    </citation>
    <scope>NUCLEOTIDE SEQUENCE</scope>
</reference>
<accession>A0A644VPC0</accession>
<dbReference type="EMBL" id="VSSQ01000381">
    <property type="protein sequence ID" value="MPL93107.1"/>
    <property type="molecule type" value="Genomic_DNA"/>
</dbReference>
<dbReference type="InterPro" id="IPR010133">
    <property type="entry name" value="Bacteriocin_signal_seq"/>
</dbReference>
<dbReference type="InterPro" id="IPR004401">
    <property type="entry name" value="YbaB/EbfC"/>
</dbReference>
<keyword evidence="2" id="KW-0175">Coiled coil</keyword>
<dbReference type="Pfam" id="PF02575">
    <property type="entry name" value="YbaB_DNA_bd"/>
    <property type="match status" value="1"/>
</dbReference>
<organism evidence="3">
    <name type="scientific">bioreactor metagenome</name>
    <dbReference type="NCBI Taxonomy" id="1076179"/>
    <lineage>
        <taxon>unclassified sequences</taxon>
        <taxon>metagenomes</taxon>
        <taxon>ecological metagenomes</taxon>
    </lineage>
</organism>
<dbReference type="HAMAP" id="MF_00274">
    <property type="entry name" value="DNA_YbaB_EbfC"/>
    <property type="match status" value="1"/>
</dbReference>